<evidence type="ECO:0000256" key="1">
    <source>
        <dbReference type="SAM" id="Phobius"/>
    </source>
</evidence>
<keyword evidence="1" id="KW-0472">Membrane</keyword>
<accession>A0ABN6RZB1</accession>
<protein>
    <recommendedName>
        <fullName evidence="2">TadE-like domain-containing protein</fullName>
    </recommendedName>
</protein>
<dbReference type="InterPro" id="IPR012495">
    <property type="entry name" value="TadE-like_dom"/>
</dbReference>
<dbReference type="Pfam" id="PF07811">
    <property type="entry name" value="TadE"/>
    <property type="match status" value="1"/>
</dbReference>
<reference evidence="3" key="1">
    <citation type="submission" date="2022-08" db="EMBL/GenBank/DDBJ databases">
        <title>Genome Sequence of the sulphate-reducing bacterium, Pseudodesulfovibrio portus JCM14722.</title>
        <authorList>
            <person name="Kondo R."/>
            <person name="Kataoka T."/>
        </authorList>
    </citation>
    <scope>NUCLEOTIDE SEQUENCE</scope>
    <source>
        <strain evidence="3">JCM 14722</strain>
    </source>
</reference>
<gene>
    <name evidence="3" type="ORF">JCM14722_25100</name>
</gene>
<proteinExistence type="predicted"/>
<keyword evidence="1" id="KW-0812">Transmembrane</keyword>
<dbReference type="RefSeq" id="WP_264981860.1">
    <property type="nucleotide sequence ID" value="NZ_AP026708.1"/>
</dbReference>
<sequence>MRKNDQTRNGSAVIEFALLMSMLLVPLLAGVWDAARLIDMNQVLTRAAREGVVLASRGDDPVTRVLDYVRAEGLTTDNLTVTVEHGVEEPGFGQEVSIALSYNFTDSTVYPWERLLPNGMGVVAYAKME</sequence>
<evidence type="ECO:0000259" key="2">
    <source>
        <dbReference type="Pfam" id="PF07811"/>
    </source>
</evidence>
<dbReference type="Proteomes" id="UP001061361">
    <property type="component" value="Chromosome"/>
</dbReference>
<organism evidence="3 4">
    <name type="scientific">Pseudodesulfovibrio portus</name>
    <dbReference type="NCBI Taxonomy" id="231439"/>
    <lineage>
        <taxon>Bacteria</taxon>
        <taxon>Pseudomonadati</taxon>
        <taxon>Thermodesulfobacteriota</taxon>
        <taxon>Desulfovibrionia</taxon>
        <taxon>Desulfovibrionales</taxon>
        <taxon>Desulfovibrionaceae</taxon>
    </lineage>
</organism>
<evidence type="ECO:0000313" key="4">
    <source>
        <dbReference type="Proteomes" id="UP001061361"/>
    </source>
</evidence>
<dbReference type="EMBL" id="AP026708">
    <property type="protein sequence ID" value="BDQ34968.1"/>
    <property type="molecule type" value="Genomic_DNA"/>
</dbReference>
<feature type="transmembrane region" description="Helical" evidence="1">
    <location>
        <begin position="12"/>
        <end position="32"/>
    </location>
</feature>
<keyword evidence="4" id="KW-1185">Reference proteome</keyword>
<name>A0ABN6RZB1_9BACT</name>
<feature type="domain" description="TadE-like" evidence="2">
    <location>
        <begin position="10"/>
        <end position="52"/>
    </location>
</feature>
<evidence type="ECO:0000313" key="3">
    <source>
        <dbReference type="EMBL" id="BDQ34968.1"/>
    </source>
</evidence>
<keyword evidence="1" id="KW-1133">Transmembrane helix</keyword>